<evidence type="ECO:0008006" key="3">
    <source>
        <dbReference type="Google" id="ProtNLM"/>
    </source>
</evidence>
<dbReference type="RefSeq" id="WP_016269113.1">
    <property type="nucleotide sequence ID" value="NZ_KE159460.1"/>
</dbReference>
<evidence type="ECO:0000313" key="1">
    <source>
        <dbReference type="EMBL" id="EOR99577.1"/>
    </source>
</evidence>
<dbReference type="Pfam" id="PF13149">
    <property type="entry name" value="Mfa_like_1"/>
    <property type="match status" value="1"/>
</dbReference>
<name>R9H682_BACT4</name>
<dbReference type="AlphaFoldDB" id="R9H682"/>
<sequence>MKKVLLAIAAVATITSCSQNEDFDNLGQKAEINFSTAVTRATVLDTKGLQNAGFQVYAYNTGTAGMDITTVLPSSAWITGKATYAASAWSVAGGPYYWPLTDKLQFFAYSPLDGVTYTDPNGTAAGYPQFTYNVGLTASTQKDLVISSELDKTKETDKATPAVSLTFKHALTQINIQVIEGNADYTYELTEADAVIISGVKSDGTFTYAGANTGSWAVGNTDATYTYTLGAFVDGTSTVVAGNALMLIPQDITNAKITIKYKTKKGESYVFNDKKEIPLKSTTPWAFGTKILYKLTLPVGGEEVKIEATPADWNTEIPETTEPSV</sequence>
<reference evidence="1 2" key="1">
    <citation type="submission" date="2013-04" db="EMBL/GenBank/DDBJ databases">
        <title>The Genome Sequence of Bacteroides thetaiotaomicron dnLKV9.</title>
        <authorList>
            <consortium name="The Broad Institute Genomics Platform"/>
            <consortium name="The Broad Institute Genome Sequencing Center for Infectious Disease"/>
            <person name="Earl A."/>
            <person name="Xavier R."/>
            <person name="Kuhn K."/>
            <person name="Stappenbeck T."/>
            <person name="Walker B."/>
            <person name="Young S."/>
            <person name="Zeng Q."/>
            <person name="Gargeya S."/>
            <person name="Fitzgerald M."/>
            <person name="Haas B."/>
            <person name="Abouelleil A."/>
            <person name="Allen A.W."/>
            <person name="Alvarado L."/>
            <person name="Arachchi H.M."/>
            <person name="Berlin A.M."/>
            <person name="Chapman S.B."/>
            <person name="Gainer-Dewar J."/>
            <person name="Goldberg J."/>
            <person name="Griggs A."/>
            <person name="Gujja S."/>
            <person name="Hansen M."/>
            <person name="Howarth C."/>
            <person name="Imamovic A."/>
            <person name="Ireland A."/>
            <person name="Larimer J."/>
            <person name="McCowan C."/>
            <person name="Murphy C."/>
            <person name="Pearson M."/>
            <person name="Poon T.W."/>
            <person name="Priest M."/>
            <person name="Roberts A."/>
            <person name="Saif S."/>
            <person name="Shea T."/>
            <person name="Sisk P."/>
            <person name="Sykes S."/>
            <person name="Wortman J."/>
            <person name="Nusbaum C."/>
            <person name="Birren B."/>
        </authorList>
    </citation>
    <scope>NUCLEOTIDE SEQUENCE [LARGE SCALE GENOMIC DNA]</scope>
    <source>
        <strain evidence="2">dnLKV9</strain>
    </source>
</reference>
<dbReference type="HOGENOM" id="CLU_057464_0_0_10"/>
<dbReference type="InterPro" id="IPR025049">
    <property type="entry name" value="Mfa-like_1"/>
</dbReference>
<protein>
    <recommendedName>
        <fullName evidence="3">Fimbrillin family protein</fullName>
    </recommendedName>
</protein>
<gene>
    <name evidence="1" type="ORF">C799_03459</name>
</gene>
<dbReference type="EMBL" id="ASSM01000010">
    <property type="protein sequence ID" value="EOR99577.1"/>
    <property type="molecule type" value="Genomic_DNA"/>
</dbReference>
<evidence type="ECO:0000313" key="2">
    <source>
        <dbReference type="Proteomes" id="UP000014207"/>
    </source>
</evidence>
<dbReference type="CDD" id="cd13121">
    <property type="entry name" value="BF2867_like_C"/>
    <property type="match status" value="1"/>
</dbReference>
<proteinExistence type="predicted"/>
<dbReference type="InterPro" id="IPR042278">
    <property type="entry name" value="Mfa-like_1_N"/>
</dbReference>
<dbReference type="Gene3D" id="2.60.40.2620">
    <property type="entry name" value="Fimbrillin-like"/>
    <property type="match status" value="1"/>
</dbReference>
<dbReference type="CDD" id="cd13120">
    <property type="entry name" value="BF2867_like_N"/>
    <property type="match status" value="1"/>
</dbReference>
<organism evidence="1 2">
    <name type="scientific">Bacteroides thetaiotaomicron dnLKV9</name>
    <dbReference type="NCBI Taxonomy" id="1235785"/>
    <lineage>
        <taxon>Bacteria</taxon>
        <taxon>Pseudomonadati</taxon>
        <taxon>Bacteroidota</taxon>
        <taxon>Bacteroidia</taxon>
        <taxon>Bacteroidales</taxon>
        <taxon>Bacteroidaceae</taxon>
        <taxon>Bacteroides</taxon>
    </lineage>
</organism>
<comment type="caution">
    <text evidence="1">The sequence shown here is derived from an EMBL/GenBank/DDBJ whole genome shotgun (WGS) entry which is preliminary data.</text>
</comment>
<dbReference type="Proteomes" id="UP000014207">
    <property type="component" value="Unassembled WGS sequence"/>
</dbReference>
<dbReference type="PATRIC" id="fig|1235785.3.peg.3490"/>
<accession>R9H682</accession>
<dbReference type="PROSITE" id="PS51257">
    <property type="entry name" value="PROKAR_LIPOPROTEIN"/>
    <property type="match status" value="1"/>
</dbReference>